<gene>
    <name evidence="7" type="ORF">SAMN04489864_11244</name>
</gene>
<keyword evidence="3" id="KW-1015">Disulfide bond</keyword>
<dbReference type="Pfam" id="PF08534">
    <property type="entry name" value="Redoxin"/>
    <property type="match status" value="1"/>
</dbReference>
<evidence type="ECO:0000256" key="4">
    <source>
        <dbReference type="ARBA" id="ARBA00023284"/>
    </source>
</evidence>
<evidence type="ECO:0000256" key="2">
    <source>
        <dbReference type="ARBA" id="ARBA00022748"/>
    </source>
</evidence>
<evidence type="ECO:0000256" key="1">
    <source>
        <dbReference type="ARBA" id="ARBA00004196"/>
    </source>
</evidence>
<dbReference type="PROSITE" id="PS51352">
    <property type="entry name" value="THIOREDOXIN_2"/>
    <property type="match status" value="1"/>
</dbReference>
<dbReference type="STRING" id="414048.SAMN04489864_11244"/>
<dbReference type="InterPro" id="IPR013740">
    <property type="entry name" value="Redoxin"/>
</dbReference>
<proteinExistence type="predicted"/>
<dbReference type="OrthoDB" id="1095575at2"/>
<evidence type="ECO:0000313" key="7">
    <source>
        <dbReference type="EMBL" id="SFH43156.1"/>
    </source>
</evidence>
<dbReference type="Proteomes" id="UP000199666">
    <property type="component" value="Unassembled WGS sequence"/>
</dbReference>
<reference evidence="7 8" key="1">
    <citation type="submission" date="2016-10" db="EMBL/GenBank/DDBJ databases">
        <authorList>
            <person name="de Groot N.N."/>
        </authorList>
    </citation>
    <scope>NUCLEOTIDE SEQUENCE [LARGE SCALE GENOMIC DNA]</scope>
    <source>
        <strain evidence="7 8">DSM 18684</strain>
    </source>
</reference>
<dbReference type="GO" id="GO:0017004">
    <property type="term" value="P:cytochrome complex assembly"/>
    <property type="evidence" value="ECO:0007669"/>
    <property type="project" value="UniProtKB-KW"/>
</dbReference>
<dbReference type="GO" id="GO:0016491">
    <property type="term" value="F:oxidoreductase activity"/>
    <property type="evidence" value="ECO:0007669"/>
    <property type="project" value="InterPro"/>
</dbReference>
<evidence type="ECO:0000313" key="8">
    <source>
        <dbReference type="Proteomes" id="UP000199666"/>
    </source>
</evidence>
<dbReference type="GO" id="GO:0030313">
    <property type="term" value="C:cell envelope"/>
    <property type="evidence" value="ECO:0007669"/>
    <property type="project" value="UniProtKB-SubCell"/>
</dbReference>
<dbReference type="AlphaFoldDB" id="A0A1I2ZZU1"/>
<sequence length="451" mass="51365">MKSYYTCLMILLGTLFTAQAQLTEINGVSKKSKPTNVRLFKVAYGRIEEIANATPTTNGAFNFKFKPDYKGYYLVGFGDANTGSQDKFKLYVKGNDKINLVLTDSSYVLNGVNNKENQVLAQWYNFTYKLERKTVYFNRGRRGFDDFFPMLANVTDKAQNWCLGKETGNADFDELMRNTVNYDPAYFALTLLLYPTASKPNEENYTDYVKNFNADQFLKNEDLYKFPYGANMIQNLVAFKNKGLNYSFDQNILSIPNDKLKGEFALNYAGIAKSYTKYKETVDNYGKYFLTDDQKMRADVIAAKMNIYKPGAPAINFTYPDITGKEVSLTDFKGKVVFVDVWATWCGPCIKEIPSLKALEKEFHGKDIVFMSVSVDLDADKGKWEKFVANEQLGGIQLMASGWSKIAKDYKISGIPRFMLFDKNGNIIDVDSPRPSDPKLKDMLNEWVNKP</sequence>
<evidence type="ECO:0000259" key="6">
    <source>
        <dbReference type="PROSITE" id="PS51352"/>
    </source>
</evidence>
<organism evidence="7 8">
    <name type="scientific">Pedobacter insulae</name>
    <dbReference type="NCBI Taxonomy" id="414048"/>
    <lineage>
        <taxon>Bacteria</taxon>
        <taxon>Pseudomonadati</taxon>
        <taxon>Bacteroidota</taxon>
        <taxon>Sphingobacteriia</taxon>
        <taxon>Sphingobacteriales</taxon>
        <taxon>Sphingobacteriaceae</taxon>
        <taxon>Pedobacter</taxon>
    </lineage>
</organism>
<dbReference type="SUPFAM" id="SSF52833">
    <property type="entry name" value="Thioredoxin-like"/>
    <property type="match status" value="1"/>
</dbReference>
<evidence type="ECO:0000256" key="3">
    <source>
        <dbReference type="ARBA" id="ARBA00023157"/>
    </source>
</evidence>
<dbReference type="CDD" id="cd02966">
    <property type="entry name" value="TlpA_like_family"/>
    <property type="match status" value="1"/>
</dbReference>
<feature type="domain" description="Thioredoxin" evidence="6">
    <location>
        <begin position="308"/>
        <end position="451"/>
    </location>
</feature>
<name>A0A1I2ZZU1_9SPHI</name>
<dbReference type="EMBL" id="FOPP01000012">
    <property type="protein sequence ID" value="SFH43156.1"/>
    <property type="molecule type" value="Genomic_DNA"/>
</dbReference>
<keyword evidence="2" id="KW-0201">Cytochrome c-type biogenesis</keyword>
<dbReference type="PANTHER" id="PTHR42852:SF6">
    <property type="entry name" value="THIOL:DISULFIDE INTERCHANGE PROTEIN DSBE"/>
    <property type="match status" value="1"/>
</dbReference>
<accession>A0A1I2ZZU1</accession>
<keyword evidence="5" id="KW-0732">Signal</keyword>
<dbReference type="InterPro" id="IPR013766">
    <property type="entry name" value="Thioredoxin_domain"/>
</dbReference>
<dbReference type="Gene3D" id="3.40.30.10">
    <property type="entry name" value="Glutaredoxin"/>
    <property type="match status" value="1"/>
</dbReference>
<feature type="signal peptide" evidence="5">
    <location>
        <begin position="1"/>
        <end position="20"/>
    </location>
</feature>
<evidence type="ECO:0000256" key="5">
    <source>
        <dbReference type="SAM" id="SignalP"/>
    </source>
</evidence>
<comment type="subcellular location">
    <subcellularLocation>
        <location evidence="1">Cell envelope</location>
    </subcellularLocation>
</comment>
<keyword evidence="8" id="KW-1185">Reference proteome</keyword>
<dbReference type="PANTHER" id="PTHR42852">
    <property type="entry name" value="THIOL:DISULFIDE INTERCHANGE PROTEIN DSBE"/>
    <property type="match status" value="1"/>
</dbReference>
<dbReference type="InterPro" id="IPR050553">
    <property type="entry name" value="Thioredoxin_ResA/DsbE_sf"/>
</dbReference>
<feature type="chain" id="PRO_5011447169" evidence="5">
    <location>
        <begin position="21"/>
        <end position="451"/>
    </location>
</feature>
<dbReference type="InterPro" id="IPR036249">
    <property type="entry name" value="Thioredoxin-like_sf"/>
</dbReference>
<keyword evidence="4" id="KW-0676">Redox-active center</keyword>
<protein>
    <submittedName>
        <fullName evidence="7">Peroxiredoxin</fullName>
    </submittedName>
</protein>